<dbReference type="OrthoDB" id="9797601at2"/>
<name>A0A177E8B3_9BACT</name>
<gene>
    <name evidence="1" type="ORF">TH606_06880</name>
</gene>
<reference evidence="1 2" key="1">
    <citation type="submission" date="2016-02" db="EMBL/GenBank/DDBJ databases">
        <title>Draft genome sequence of Thermodesulfatator sp. S606.</title>
        <authorList>
            <person name="Lai Q."/>
            <person name="Cao J."/>
            <person name="Dupont S."/>
            <person name="Shao Z."/>
            <person name="Jebbar M."/>
            <person name="Alain K."/>
        </authorList>
    </citation>
    <scope>NUCLEOTIDE SEQUENCE [LARGE SCALE GENOMIC DNA]</scope>
    <source>
        <strain evidence="1 2">S606</strain>
    </source>
</reference>
<evidence type="ECO:0000313" key="1">
    <source>
        <dbReference type="EMBL" id="OAG27462.1"/>
    </source>
</evidence>
<dbReference type="AlphaFoldDB" id="A0A177E8B3"/>
<accession>A0A177E8B3</accession>
<dbReference type="EMBL" id="LSFI01000029">
    <property type="protein sequence ID" value="OAG27462.1"/>
    <property type="molecule type" value="Genomic_DNA"/>
</dbReference>
<evidence type="ECO:0000313" key="2">
    <source>
        <dbReference type="Proteomes" id="UP000076964"/>
    </source>
</evidence>
<dbReference type="STRING" id="1795632.TH606_06880"/>
<organism evidence="1 2">
    <name type="scientific">Thermodesulfatator autotrophicus</name>
    <dbReference type="NCBI Taxonomy" id="1795632"/>
    <lineage>
        <taxon>Bacteria</taxon>
        <taxon>Pseudomonadati</taxon>
        <taxon>Thermodesulfobacteriota</taxon>
        <taxon>Thermodesulfobacteria</taxon>
        <taxon>Thermodesulfobacteriales</taxon>
        <taxon>Thermodesulfatatoraceae</taxon>
        <taxon>Thermodesulfatator</taxon>
    </lineage>
</organism>
<sequence>MKKISSPRAIKTCYIAQIKEEMGLKPKNRRAANRKGEHRRVKTPDYLKPILKEAFNILLAEKGTIPSYKEVQQKAFEILKKREEFNITEKYFAFLEISEDDKNFVEKIAESEEIFYEEV</sequence>
<proteinExistence type="predicted"/>
<keyword evidence="2" id="KW-1185">Reference proteome</keyword>
<dbReference type="Proteomes" id="UP000076964">
    <property type="component" value="Unassembled WGS sequence"/>
</dbReference>
<dbReference type="RefSeq" id="WP_068542297.1">
    <property type="nucleotide sequence ID" value="NZ_LSFI01000029.1"/>
</dbReference>
<protein>
    <submittedName>
        <fullName evidence="1">Uncharacterized protein</fullName>
    </submittedName>
</protein>
<comment type="caution">
    <text evidence="1">The sequence shown here is derived from an EMBL/GenBank/DDBJ whole genome shotgun (WGS) entry which is preliminary data.</text>
</comment>